<protein>
    <submittedName>
        <fullName evidence="5">Galactosyltransferase sqv-3</fullName>
    </submittedName>
</protein>
<dbReference type="GO" id="GO:0016757">
    <property type="term" value="F:glycosyltransferase activity"/>
    <property type="evidence" value="ECO:0007669"/>
    <property type="project" value="UniProtKB-KW"/>
</dbReference>
<keyword evidence="5" id="KW-0328">Glycosyltransferase</keyword>
<dbReference type="AlphaFoldDB" id="A0A9P1C901"/>
<proteinExistence type="predicted"/>
<feature type="coiled-coil region" evidence="1">
    <location>
        <begin position="223"/>
        <end position="250"/>
    </location>
</feature>
<feature type="coiled-coil region" evidence="1">
    <location>
        <begin position="36"/>
        <end position="106"/>
    </location>
</feature>
<dbReference type="OrthoDB" id="10547152at2759"/>
<evidence type="ECO:0000256" key="2">
    <source>
        <dbReference type="SAM" id="MobiDB-lite"/>
    </source>
</evidence>
<accession>A0A9P1C901</accession>
<keyword evidence="5" id="KW-0808">Transferase</keyword>
<dbReference type="EMBL" id="CAMXCT020001128">
    <property type="protein sequence ID" value="CAL1140430.1"/>
    <property type="molecule type" value="Genomic_DNA"/>
</dbReference>
<feature type="compositionally biased region" description="Polar residues" evidence="2">
    <location>
        <begin position="737"/>
        <end position="752"/>
    </location>
</feature>
<keyword evidence="1" id="KW-0175">Coiled coil</keyword>
<gene>
    <name evidence="3" type="ORF">C1SCF055_LOCUS14356</name>
</gene>
<organism evidence="3">
    <name type="scientific">Cladocopium goreaui</name>
    <dbReference type="NCBI Taxonomy" id="2562237"/>
    <lineage>
        <taxon>Eukaryota</taxon>
        <taxon>Sar</taxon>
        <taxon>Alveolata</taxon>
        <taxon>Dinophyceae</taxon>
        <taxon>Suessiales</taxon>
        <taxon>Symbiodiniaceae</taxon>
        <taxon>Cladocopium</taxon>
    </lineage>
</organism>
<reference evidence="3" key="1">
    <citation type="submission" date="2022-10" db="EMBL/GenBank/DDBJ databases">
        <authorList>
            <person name="Chen Y."/>
            <person name="Dougan E. K."/>
            <person name="Chan C."/>
            <person name="Rhodes N."/>
            <person name="Thang M."/>
        </authorList>
    </citation>
    <scope>NUCLEOTIDE SEQUENCE</scope>
</reference>
<dbReference type="EMBL" id="CAMXCT030001128">
    <property type="protein sequence ID" value="CAL4774367.1"/>
    <property type="molecule type" value="Genomic_DNA"/>
</dbReference>
<feature type="region of interest" description="Disordered" evidence="2">
    <location>
        <begin position="731"/>
        <end position="752"/>
    </location>
</feature>
<dbReference type="EMBL" id="CAMXCT010001128">
    <property type="protein sequence ID" value="CAI3987055.1"/>
    <property type="molecule type" value="Genomic_DNA"/>
</dbReference>
<name>A0A9P1C901_9DINO</name>
<keyword evidence="6" id="KW-1185">Reference proteome</keyword>
<evidence type="ECO:0000313" key="3">
    <source>
        <dbReference type="EMBL" id="CAI3987055.1"/>
    </source>
</evidence>
<evidence type="ECO:0000313" key="4">
    <source>
        <dbReference type="EMBL" id="CAL1140430.1"/>
    </source>
</evidence>
<comment type="caution">
    <text evidence="3">The sequence shown here is derived from an EMBL/GenBank/DDBJ whole genome shotgun (WGS) entry which is preliminary data.</text>
</comment>
<dbReference type="Proteomes" id="UP001152797">
    <property type="component" value="Unassembled WGS sequence"/>
</dbReference>
<sequence>MACELRHSRERLKQWVQEHGTKRHTKSAAERVQGSAAQLELQVAKRCQELQRLEAEAARVQEALAVAKTKVQEADAQQEAAQLSLAKELQASLRAEKELLEQLEEIDESIRADAALCDKASAAAEVSSFQLRSVRCQLKPLEAQLAREEAVLVAMSQELDAGRQRAAQLASEAAQARQRKEHFGAVREPLVAYFAARAYQDWESQRADALHRRLLLRRCLRGLVQWRQAAPKLRAEVDALRERRQQVQLRFYWSDWAALRDRWRRVLRMLAWTFQRWSTFAATRPRRRWLLMRCWRVWQSARTPLRATAVLEAAQIDSFASRWSRHSLLRAFRGWRRTSWQALRSRNWLTQRWRHKGAMAAKQALQHLRAVVQHRSSRERYFCWLWRRMVKCLGRGHPFPAWRCWAKRRQAAQKRAEVRLAQSLQPLLALESCRTAWLQWHGLLRLRMDARIKAAEALRAPQGVTCQRSKRRCLAILMTEVRLAKAARWVSGLVRVSHVQHLIHSWYDLWCCRKGQRSLISRIQRSCLATTLVAWLRTTQRRHRAGPAAEKLTALARQGRARRVLRDWLLATARQVVAQRPASPAKEVHKLKHELAMVQQRVSRLKDGHGQLQQEAVACRNQLNAAEKAAEMARTEEQKASLEYQAYMETMEKRHVDVEGSLCEALRRNCCLARQLISAQEASAVGEKRLEASEESAAVLRSQMEAAEGQYVAAMAILCSETLRLREHREQLAKGPLTTSMPSQPSDWEQEV</sequence>
<evidence type="ECO:0000313" key="6">
    <source>
        <dbReference type="Proteomes" id="UP001152797"/>
    </source>
</evidence>
<evidence type="ECO:0000256" key="1">
    <source>
        <dbReference type="SAM" id="Coils"/>
    </source>
</evidence>
<feature type="coiled-coil region" evidence="1">
    <location>
        <begin position="609"/>
        <end position="645"/>
    </location>
</feature>
<evidence type="ECO:0000313" key="5">
    <source>
        <dbReference type="EMBL" id="CAL4774367.1"/>
    </source>
</evidence>
<reference evidence="4" key="2">
    <citation type="submission" date="2024-04" db="EMBL/GenBank/DDBJ databases">
        <authorList>
            <person name="Chen Y."/>
            <person name="Shah S."/>
            <person name="Dougan E. K."/>
            <person name="Thang M."/>
            <person name="Chan C."/>
        </authorList>
    </citation>
    <scope>NUCLEOTIDE SEQUENCE [LARGE SCALE GENOMIC DNA]</scope>
</reference>